<comment type="similarity">
    <text evidence="7 8">Belongs to the class I-like SAM-binding methyltransferase superfamily. rRNA adenine N(6)-methyltransferase family.</text>
</comment>
<keyword evidence="3 7" id="KW-0808">Transferase</keyword>
<keyword evidence="4 7" id="KW-0949">S-adenosyl-L-methionine</keyword>
<dbReference type="GO" id="GO:0005759">
    <property type="term" value="C:mitochondrial matrix"/>
    <property type="evidence" value="ECO:0007669"/>
    <property type="project" value="TreeGrafter"/>
</dbReference>
<comment type="caution">
    <text evidence="7">Lacks conserved residue(s) required for the propagation of feature annotation.</text>
</comment>
<dbReference type="EMBL" id="KV722338">
    <property type="protein sequence ID" value="OCH95074.1"/>
    <property type="molecule type" value="Genomic_DNA"/>
</dbReference>
<sequence length="396" mass="45337">MSTLRSCVRYTRLLRRCYTRYNSTQATAPRIPSLPDQATWSEVFPVYAVSTLRDRVFVRKPETAAKLAESFLSDQLTTEGRPKVVIETYPGPGVLSRALLELPHSKLRKLIILEDQPEFTPYLEELQAVDPRVTVIKKSGYAWDAYTQIVQQGLMDDVQVVPWENGIHPELHFISHLPLNIMGEQLIAQFLRCIPERSWLFHYGRVPMSIIIGEWLWQRMTAPPGNKHRCKLSVVTEATIECTLSVPRTTVLPYDTHFWPQSIRSATQEKRPESRRSGQPMMPLNLVPLVKPLIGLGKLDQWDFILRRLFVLKSTPIKRSIGSLAPGASTLLKSLVDPLLPLDEQVDVSKASRDLTTRDWEMIARAFDKWPFAPVDLQIDPNVGKDRHMVDSKLRR</sequence>
<gene>
    <name evidence="9" type="ORF">OBBRIDRAFT_746075</name>
</gene>
<name>A0A8E2DSF8_9APHY</name>
<protein>
    <recommendedName>
        <fullName evidence="8">rRNA adenine N(6)-methyltransferase</fullName>
        <ecNumber evidence="8">2.1.1.-</ecNumber>
    </recommendedName>
</protein>
<comment type="function">
    <text evidence="6">Mitochondrial transcription factor that confers selective promoter recognition on the core subunit of the yeast mitochondrial RNA polymerase. Interacts with DNA in a non-specific manner.</text>
</comment>
<keyword evidence="2 7" id="KW-0489">Methyltransferase</keyword>
<dbReference type="Pfam" id="PF00398">
    <property type="entry name" value="RrnaAD"/>
    <property type="match status" value="1"/>
</dbReference>
<dbReference type="AlphaFoldDB" id="A0A8E2DSF8"/>
<dbReference type="GO" id="GO:0003723">
    <property type="term" value="F:RNA binding"/>
    <property type="evidence" value="ECO:0007669"/>
    <property type="project" value="UniProtKB-UniRule"/>
</dbReference>
<evidence type="ECO:0000256" key="4">
    <source>
        <dbReference type="ARBA" id="ARBA00022691"/>
    </source>
</evidence>
<dbReference type="OrthoDB" id="16079at2759"/>
<proteinExistence type="inferred from homology"/>
<keyword evidence="10" id="KW-1185">Reference proteome</keyword>
<evidence type="ECO:0000256" key="2">
    <source>
        <dbReference type="ARBA" id="ARBA00022603"/>
    </source>
</evidence>
<dbReference type="Gene3D" id="1.10.8.100">
    <property type="entry name" value="Ribosomal RNA adenine dimethylase-like, domain 2"/>
    <property type="match status" value="1"/>
</dbReference>
<dbReference type="SUPFAM" id="SSF53335">
    <property type="entry name" value="S-adenosyl-L-methionine-dependent methyltransferases"/>
    <property type="match status" value="1"/>
</dbReference>
<reference evidence="9 10" key="1">
    <citation type="submission" date="2016-07" db="EMBL/GenBank/DDBJ databases">
        <title>Draft genome of the white-rot fungus Obba rivulosa 3A-2.</title>
        <authorList>
            <consortium name="DOE Joint Genome Institute"/>
            <person name="Miettinen O."/>
            <person name="Riley R."/>
            <person name="Acob R."/>
            <person name="Barry K."/>
            <person name="Cullen D."/>
            <person name="De Vries R."/>
            <person name="Hainaut M."/>
            <person name="Hatakka A."/>
            <person name="Henrissat B."/>
            <person name="Hilden K."/>
            <person name="Kuo R."/>
            <person name="Labutti K."/>
            <person name="Lipzen A."/>
            <person name="Makela M.R."/>
            <person name="Sandor L."/>
            <person name="Spatafora J.W."/>
            <person name="Grigoriev I.V."/>
            <person name="Hibbett D.S."/>
        </authorList>
    </citation>
    <scope>NUCLEOTIDE SEQUENCE [LARGE SCALE GENOMIC DNA]</scope>
    <source>
        <strain evidence="9 10">3A-2</strain>
    </source>
</reference>
<dbReference type="InterPro" id="IPR029063">
    <property type="entry name" value="SAM-dependent_MTases_sf"/>
</dbReference>
<evidence type="ECO:0000256" key="8">
    <source>
        <dbReference type="RuleBase" id="RU362106"/>
    </source>
</evidence>
<dbReference type="PROSITE" id="PS51689">
    <property type="entry name" value="SAM_RNA_A_N6_MT"/>
    <property type="match status" value="1"/>
</dbReference>
<dbReference type="EC" id="2.1.1.-" evidence="8"/>
<dbReference type="PANTHER" id="PTHR11727">
    <property type="entry name" value="DIMETHYLADENOSINE TRANSFERASE"/>
    <property type="match status" value="1"/>
</dbReference>
<feature type="binding site" evidence="7">
    <location>
        <position position="114"/>
    </location>
    <ligand>
        <name>S-adenosyl-L-methionine</name>
        <dbReference type="ChEBI" id="CHEBI:59789"/>
    </ligand>
</feature>
<keyword evidence="5 7" id="KW-0694">RNA-binding</keyword>
<comment type="subcellular location">
    <subcellularLocation>
        <location evidence="1">Mitochondrion</location>
    </subcellularLocation>
</comment>
<evidence type="ECO:0000313" key="10">
    <source>
        <dbReference type="Proteomes" id="UP000250043"/>
    </source>
</evidence>
<evidence type="ECO:0000256" key="5">
    <source>
        <dbReference type="ARBA" id="ARBA00022884"/>
    </source>
</evidence>
<feature type="binding site" evidence="7">
    <location>
        <position position="58"/>
    </location>
    <ligand>
        <name>S-adenosyl-L-methionine</name>
        <dbReference type="ChEBI" id="CHEBI:59789"/>
    </ligand>
</feature>
<dbReference type="Gene3D" id="3.40.50.150">
    <property type="entry name" value="Vaccinia Virus protein VP39"/>
    <property type="match status" value="1"/>
</dbReference>
<dbReference type="GO" id="GO:0006391">
    <property type="term" value="P:transcription initiation at mitochondrial promoter"/>
    <property type="evidence" value="ECO:0007669"/>
    <property type="project" value="TreeGrafter"/>
</dbReference>
<evidence type="ECO:0000256" key="1">
    <source>
        <dbReference type="ARBA" id="ARBA00004173"/>
    </source>
</evidence>
<dbReference type="GO" id="GO:0000179">
    <property type="term" value="F:rRNA (adenine-N6,N6-)-dimethyltransferase activity"/>
    <property type="evidence" value="ECO:0007669"/>
    <property type="project" value="UniProtKB-UniRule"/>
</dbReference>
<accession>A0A8E2DSF8</accession>
<dbReference type="InterPro" id="IPR001737">
    <property type="entry name" value="KsgA/Erm"/>
</dbReference>
<dbReference type="Proteomes" id="UP000250043">
    <property type="component" value="Unassembled WGS sequence"/>
</dbReference>
<keyword evidence="8" id="KW-0698">rRNA processing</keyword>
<evidence type="ECO:0000256" key="7">
    <source>
        <dbReference type="PROSITE-ProRule" id="PRU01026"/>
    </source>
</evidence>
<organism evidence="9 10">
    <name type="scientific">Obba rivulosa</name>
    <dbReference type="NCBI Taxonomy" id="1052685"/>
    <lineage>
        <taxon>Eukaryota</taxon>
        <taxon>Fungi</taxon>
        <taxon>Dikarya</taxon>
        <taxon>Basidiomycota</taxon>
        <taxon>Agaricomycotina</taxon>
        <taxon>Agaricomycetes</taxon>
        <taxon>Polyporales</taxon>
        <taxon>Gelatoporiaceae</taxon>
        <taxon>Obba</taxon>
    </lineage>
</organism>
<dbReference type="GO" id="GO:0034246">
    <property type="term" value="F:mitochondrial transcription factor activity"/>
    <property type="evidence" value="ECO:0007669"/>
    <property type="project" value="TreeGrafter"/>
</dbReference>
<dbReference type="PANTHER" id="PTHR11727:SF17">
    <property type="entry name" value="DIMETHYLADENOSINE TRANSFERASE 1, MITOCHONDRIAL"/>
    <property type="match status" value="1"/>
</dbReference>
<evidence type="ECO:0000313" key="9">
    <source>
        <dbReference type="EMBL" id="OCH95074.1"/>
    </source>
</evidence>
<evidence type="ECO:0000256" key="6">
    <source>
        <dbReference type="ARBA" id="ARBA00024915"/>
    </source>
</evidence>
<evidence type="ECO:0000256" key="3">
    <source>
        <dbReference type="ARBA" id="ARBA00022679"/>
    </source>
</evidence>
<dbReference type="InterPro" id="IPR023165">
    <property type="entry name" value="rRNA_Ade_diMease-like_C"/>
</dbReference>